<proteinExistence type="inferred from homology"/>
<keyword evidence="3" id="KW-0645">Protease</keyword>
<feature type="domain" description="Peptidase M16 N-terminal" evidence="6">
    <location>
        <begin position="56"/>
        <end position="200"/>
    </location>
</feature>
<evidence type="ECO:0000259" key="7">
    <source>
        <dbReference type="Pfam" id="PF05193"/>
    </source>
</evidence>
<keyword evidence="3" id="KW-0482">Metalloprotease</keyword>
<keyword evidence="3" id="KW-0378">Hydrolase</keyword>
<dbReference type="InterPro" id="IPR011765">
    <property type="entry name" value="Pept_M16_N"/>
</dbReference>
<evidence type="ECO:0000256" key="1">
    <source>
        <dbReference type="ARBA" id="ARBA00001947"/>
    </source>
</evidence>
<name>A0ABX2CQY8_9BRAD</name>
<sequence length="471" mass="51236">MRIKWLATSSPPLRSARAALAALLINVPAYGDVVTSTAISMPTPATFTLSNGMQIVFLRDTRAPVSTLTLWYKAGSADETVGKSGISHFVEHLMFKSSPKQAANTLPNIVHAAGGAINASTSRDYTMYFEHIPSETLPEVMRLEADRMRNLNLTDAAVDSERSVVLEEYNMRVGNRPESRLRDEMTAALYVNHPYGHPVIGWRAEIEAMTRRDAEAYHRRYYSPSNAIAVIAGDMELQDIVALSNATFGKIPGSPYPCPSRQKWPQVPASSALRTITVSDPNVRQPQLRRSFLVPSAASSVPSDAAALEVLAKLLGRGSNSRLYRALVVDNPLATMAMASYNGDSFDQGTFSIMAEPRPGVTFAQVEAEIDRVIADMARTAVTSDDLDRAKMNLVASAIYVQEEQLGMALHFGSGLASGLTVENIARFPSQIGAVSSEQVRAAAQKWLNHTPSVTGYLVKSTSTKTEEKRS</sequence>
<keyword evidence="9" id="KW-1185">Reference proteome</keyword>
<evidence type="ECO:0000256" key="3">
    <source>
        <dbReference type="ARBA" id="ARBA00023049"/>
    </source>
</evidence>
<evidence type="ECO:0000313" key="9">
    <source>
        <dbReference type="Proteomes" id="UP000886476"/>
    </source>
</evidence>
<feature type="chain" id="PRO_5046561406" evidence="5">
    <location>
        <begin position="32"/>
        <end position="471"/>
    </location>
</feature>
<evidence type="ECO:0000313" key="8">
    <source>
        <dbReference type="EMBL" id="NPU69702.1"/>
    </source>
</evidence>
<gene>
    <name evidence="8" type="ORF">HL667_32225</name>
</gene>
<comment type="caution">
    <text evidence="8">The sequence shown here is derived from an EMBL/GenBank/DDBJ whole genome shotgun (WGS) entry which is preliminary data.</text>
</comment>
<evidence type="ECO:0000256" key="5">
    <source>
        <dbReference type="SAM" id="SignalP"/>
    </source>
</evidence>
<feature type="signal peptide" evidence="5">
    <location>
        <begin position="1"/>
        <end position="31"/>
    </location>
</feature>
<evidence type="ECO:0000259" key="6">
    <source>
        <dbReference type="Pfam" id="PF00675"/>
    </source>
</evidence>
<dbReference type="Pfam" id="PF05193">
    <property type="entry name" value="Peptidase_M16_C"/>
    <property type="match status" value="1"/>
</dbReference>
<evidence type="ECO:0000256" key="4">
    <source>
        <dbReference type="RuleBase" id="RU004447"/>
    </source>
</evidence>
<keyword evidence="5" id="KW-0732">Signal</keyword>
<evidence type="ECO:0000256" key="2">
    <source>
        <dbReference type="ARBA" id="ARBA00007261"/>
    </source>
</evidence>
<dbReference type="PANTHER" id="PTHR11851:SF49">
    <property type="entry name" value="MITOCHONDRIAL-PROCESSING PEPTIDASE SUBUNIT ALPHA"/>
    <property type="match status" value="1"/>
</dbReference>
<reference evidence="8" key="1">
    <citation type="submission" date="2020-05" db="EMBL/GenBank/DDBJ databases">
        <title>Nod-independent and nitrogen-fixing Bradyrhizobium aeschynomene sp. nov. isolated from nodules of Aeschynomene indica.</title>
        <authorList>
            <person name="Zhang Z."/>
        </authorList>
    </citation>
    <scope>NUCLEOTIDE SEQUENCE</scope>
    <source>
        <strain evidence="8">83012</strain>
    </source>
</reference>
<comment type="cofactor">
    <cofactor evidence="1">
        <name>Zn(2+)</name>
        <dbReference type="ChEBI" id="CHEBI:29105"/>
    </cofactor>
</comment>
<organism evidence="8 9">
    <name type="scientific">Bradyrhizobium aeschynomenes</name>
    <dbReference type="NCBI Taxonomy" id="2734909"/>
    <lineage>
        <taxon>Bacteria</taxon>
        <taxon>Pseudomonadati</taxon>
        <taxon>Pseudomonadota</taxon>
        <taxon>Alphaproteobacteria</taxon>
        <taxon>Hyphomicrobiales</taxon>
        <taxon>Nitrobacteraceae</taxon>
        <taxon>Bradyrhizobium</taxon>
    </lineage>
</organism>
<dbReference type="PROSITE" id="PS00143">
    <property type="entry name" value="INSULINASE"/>
    <property type="match status" value="1"/>
</dbReference>
<dbReference type="RefSeq" id="WP_172115024.1">
    <property type="nucleotide sequence ID" value="NZ_JABFDM010000021.1"/>
</dbReference>
<dbReference type="Pfam" id="PF00675">
    <property type="entry name" value="Peptidase_M16"/>
    <property type="match status" value="1"/>
</dbReference>
<dbReference type="SUPFAM" id="SSF63411">
    <property type="entry name" value="LuxS/MPP-like metallohydrolase"/>
    <property type="match status" value="2"/>
</dbReference>
<dbReference type="InterPro" id="IPR007863">
    <property type="entry name" value="Peptidase_M16_C"/>
</dbReference>
<comment type="similarity">
    <text evidence="2 4">Belongs to the peptidase M16 family.</text>
</comment>
<accession>A0ABX2CQY8</accession>
<dbReference type="InterPro" id="IPR011249">
    <property type="entry name" value="Metalloenz_LuxS/M16"/>
</dbReference>
<dbReference type="EMBL" id="JABFDN010000021">
    <property type="protein sequence ID" value="NPU69702.1"/>
    <property type="molecule type" value="Genomic_DNA"/>
</dbReference>
<dbReference type="InterPro" id="IPR001431">
    <property type="entry name" value="Pept_M16_Zn_BS"/>
</dbReference>
<dbReference type="Gene3D" id="3.30.830.10">
    <property type="entry name" value="Metalloenzyme, LuxS/M16 peptidase-like"/>
    <property type="match status" value="2"/>
</dbReference>
<dbReference type="Proteomes" id="UP000886476">
    <property type="component" value="Unassembled WGS sequence"/>
</dbReference>
<dbReference type="InterPro" id="IPR050361">
    <property type="entry name" value="MPP/UQCRC_Complex"/>
</dbReference>
<protein>
    <submittedName>
        <fullName evidence="8">Insulinase family protein</fullName>
    </submittedName>
</protein>
<feature type="domain" description="Peptidase M16 C-terminal" evidence="7">
    <location>
        <begin position="209"/>
        <end position="394"/>
    </location>
</feature>
<dbReference type="PANTHER" id="PTHR11851">
    <property type="entry name" value="METALLOPROTEASE"/>
    <property type="match status" value="1"/>
</dbReference>